<feature type="compositionally biased region" description="Acidic residues" evidence="2">
    <location>
        <begin position="240"/>
        <end position="249"/>
    </location>
</feature>
<evidence type="ECO:0000313" key="4">
    <source>
        <dbReference type="Proteomes" id="UP000324629"/>
    </source>
</evidence>
<protein>
    <submittedName>
        <fullName evidence="3">Uncharacterized protein</fullName>
    </submittedName>
</protein>
<evidence type="ECO:0000256" key="2">
    <source>
        <dbReference type="SAM" id="MobiDB-lite"/>
    </source>
</evidence>
<accession>A0A5J4N6E2</accession>
<dbReference type="AlphaFoldDB" id="A0A5J4N6E2"/>
<feature type="compositionally biased region" description="Basic and acidic residues" evidence="2">
    <location>
        <begin position="216"/>
        <end position="229"/>
    </location>
</feature>
<keyword evidence="4" id="KW-1185">Reference proteome</keyword>
<dbReference type="EMBL" id="QNGE01007259">
    <property type="protein sequence ID" value="KAA3671116.1"/>
    <property type="molecule type" value="Genomic_DNA"/>
</dbReference>
<feature type="region of interest" description="Disordered" evidence="2">
    <location>
        <begin position="147"/>
        <end position="249"/>
    </location>
</feature>
<comment type="caution">
    <text evidence="3">The sequence shown here is derived from an EMBL/GenBank/DDBJ whole genome shotgun (WGS) entry which is preliminary data.</text>
</comment>
<feature type="region of interest" description="Disordered" evidence="2">
    <location>
        <begin position="80"/>
        <end position="104"/>
    </location>
</feature>
<gene>
    <name evidence="3" type="ORF">DEA37_0000163</name>
</gene>
<reference evidence="3 4" key="1">
    <citation type="journal article" date="2019" name="Gigascience">
        <title>Whole-genome sequence of the oriental lung fluke Paragonimus westermani.</title>
        <authorList>
            <person name="Oey H."/>
            <person name="Zakrzewski M."/>
            <person name="Narain K."/>
            <person name="Devi K.R."/>
            <person name="Agatsuma T."/>
            <person name="Nawaratna S."/>
            <person name="Gobert G.N."/>
            <person name="Jones M.K."/>
            <person name="Ragan M.A."/>
            <person name="McManus D.P."/>
            <person name="Krause L."/>
        </authorList>
    </citation>
    <scope>NUCLEOTIDE SEQUENCE [LARGE SCALE GENOMIC DNA]</scope>
    <source>
        <strain evidence="3 4">IND2009</strain>
    </source>
</reference>
<proteinExistence type="predicted"/>
<sequence>IELQTLQTSELEQKAANQQSRWKINELDDQLSHSLRRIGVLERRNTDLEAELVRANADLSASREAASLRKAARARMADEWYQSGGTETGEDSEEDRNHSIMSNKSKQDYGTEHIGEDIMSAPRMRRTRLTESARLSSIYRSNPAIFRPLSNDVRPQSLTDRRSHSRGSANMLDGIDSVNGTPIKSGTAQRQQTPITTTKITPTPTPTLVNTNSTSDEEKALKSEVDIPKDLTPSNKTEPENDTTEDDEA</sequence>
<keyword evidence="1" id="KW-0175">Coiled coil</keyword>
<feature type="compositionally biased region" description="Low complexity" evidence="2">
    <location>
        <begin position="193"/>
        <end position="202"/>
    </location>
</feature>
<feature type="compositionally biased region" description="Polar residues" evidence="2">
    <location>
        <begin position="178"/>
        <end position="192"/>
    </location>
</feature>
<organism evidence="3 4">
    <name type="scientific">Paragonimus westermani</name>
    <dbReference type="NCBI Taxonomy" id="34504"/>
    <lineage>
        <taxon>Eukaryota</taxon>
        <taxon>Metazoa</taxon>
        <taxon>Spiralia</taxon>
        <taxon>Lophotrochozoa</taxon>
        <taxon>Platyhelminthes</taxon>
        <taxon>Trematoda</taxon>
        <taxon>Digenea</taxon>
        <taxon>Plagiorchiida</taxon>
        <taxon>Troglotremata</taxon>
        <taxon>Troglotrematidae</taxon>
        <taxon>Paragonimus</taxon>
    </lineage>
</organism>
<dbReference type="Proteomes" id="UP000324629">
    <property type="component" value="Unassembled WGS sequence"/>
</dbReference>
<feature type="non-terminal residue" evidence="3">
    <location>
        <position position="1"/>
    </location>
</feature>
<feature type="coiled-coil region" evidence="1">
    <location>
        <begin position="38"/>
        <end position="65"/>
    </location>
</feature>
<name>A0A5J4N6E2_9TREM</name>
<evidence type="ECO:0000256" key="1">
    <source>
        <dbReference type="SAM" id="Coils"/>
    </source>
</evidence>
<evidence type="ECO:0000313" key="3">
    <source>
        <dbReference type="EMBL" id="KAA3671116.1"/>
    </source>
</evidence>